<sequence>MQAKRRPSRDRVEGANGEINLVQMEKKHLEEPDSQNGKISFYTVGKSEILEEFWDNDVVLGEEAGEDEATKLVKIVEDSWNIEVVLGEDAGQEEAVEESSRRGSGRNTSRLNGKEGLVVEDTNVVLEEDAGEKETVEGCFESTEVIGEHAGLTEEDGDVRSGAVAEGEERRPSRRERTEEGTTNSSSSSSTALRSVERPRSPFLAIRRSLGWLMASRLRAKVGPCDAGSGTATGVDAEGAGIYGSQSRDDFSRYDVEQYFEHMGMLAAEGSHDKMEALLDQKIHPVDILLMAAASEGDKPKMEELLRAGAKYDVRDGEGRIALERAASDEIKQLILQLSVRRL</sequence>
<dbReference type="GO" id="GO:0009941">
    <property type="term" value="C:chloroplast envelope"/>
    <property type="evidence" value="ECO:0000318"/>
    <property type="project" value="GO_Central"/>
</dbReference>
<keyword evidence="13" id="KW-1185">Reference proteome</keyword>
<dbReference type="InterPro" id="IPR036770">
    <property type="entry name" value="Ankyrin_rpt-contain_sf"/>
</dbReference>
<dbReference type="GO" id="GO:0009570">
    <property type="term" value="C:chloroplast stroma"/>
    <property type="evidence" value="ECO:0000318"/>
    <property type="project" value="GO_Central"/>
</dbReference>
<evidence type="ECO:0000256" key="5">
    <source>
        <dbReference type="ARBA" id="ARBA00022927"/>
    </source>
</evidence>
<dbReference type="GO" id="GO:0006886">
    <property type="term" value="P:intracellular protein transport"/>
    <property type="evidence" value="ECO:0000318"/>
    <property type="project" value="GO_Central"/>
</dbReference>
<evidence type="ECO:0000256" key="6">
    <source>
        <dbReference type="ARBA" id="ARBA00022946"/>
    </source>
</evidence>
<gene>
    <name evidence="11" type="ORF">GSMUA_249460.1</name>
</gene>
<dbReference type="PANTHER" id="PTHR47317">
    <property type="entry name" value="PROTEIN LHCP TRANSLOCATION DEFECT"/>
    <property type="match status" value="1"/>
</dbReference>
<dbReference type="Proteomes" id="UP000012960">
    <property type="component" value="Unplaced"/>
</dbReference>
<reference evidence="11" key="1">
    <citation type="submission" date="2021-03" db="EMBL/GenBank/DDBJ databases">
        <authorList>
            <consortium name="Genoscope - CEA"/>
            <person name="William W."/>
        </authorList>
    </citation>
    <scope>NUCLEOTIDE SEQUENCE</scope>
    <source>
        <strain evidence="11">Doubled-haploid Pahang</strain>
    </source>
</reference>
<keyword evidence="7" id="KW-0040">ANK repeat</keyword>
<organism evidence="12 13">
    <name type="scientific">Musa acuminata subsp. malaccensis</name>
    <name type="common">Wild banana</name>
    <name type="synonym">Musa malaccensis</name>
    <dbReference type="NCBI Taxonomy" id="214687"/>
    <lineage>
        <taxon>Eukaryota</taxon>
        <taxon>Viridiplantae</taxon>
        <taxon>Streptophyta</taxon>
        <taxon>Embryophyta</taxon>
        <taxon>Tracheophyta</taxon>
        <taxon>Spermatophyta</taxon>
        <taxon>Magnoliopsida</taxon>
        <taxon>Liliopsida</taxon>
        <taxon>Zingiberales</taxon>
        <taxon>Musaceae</taxon>
        <taxon>Musa</taxon>
    </lineage>
</organism>
<evidence type="ECO:0000256" key="9">
    <source>
        <dbReference type="ARBA" id="ARBA00067995"/>
    </source>
</evidence>
<proteinExistence type="predicted"/>
<evidence type="ECO:0000313" key="11">
    <source>
        <dbReference type="EMBL" id="CAG1836977.1"/>
    </source>
</evidence>
<name>A0A804KQK3_MUSAM</name>
<dbReference type="InParanoid" id="A0A804KQK3"/>
<keyword evidence="3" id="KW-0150">Chloroplast</keyword>
<evidence type="ECO:0000256" key="1">
    <source>
        <dbReference type="ARBA" id="ARBA00004229"/>
    </source>
</evidence>
<dbReference type="InterPro" id="IPR044242">
    <property type="entry name" value="LTD-like"/>
</dbReference>
<accession>A0A804KQK3</accession>
<feature type="compositionally biased region" description="Low complexity" evidence="10">
    <location>
        <begin position="181"/>
        <end position="194"/>
    </location>
</feature>
<evidence type="ECO:0000256" key="4">
    <source>
        <dbReference type="ARBA" id="ARBA00022640"/>
    </source>
</evidence>
<protein>
    <recommendedName>
        <fullName evidence="9">Protein LHCP TRANSLOCATION DEFECT</fullName>
    </recommendedName>
</protein>
<keyword evidence="4" id="KW-0934">Plastid</keyword>
<feature type="region of interest" description="Disordered" evidence="10">
    <location>
        <begin position="148"/>
        <end position="198"/>
    </location>
</feature>
<evidence type="ECO:0000313" key="12">
    <source>
        <dbReference type="EnsemblPlants" id="Ma09_p30790.1"/>
    </source>
</evidence>
<reference evidence="12" key="2">
    <citation type="submission" date="2021-05" db="UniProtKB">
        <authorList>
            <consortium name="EnsemblPlants"/>
        </authorList>
    </citation>
    <scope>IDENTIFICATION</scope>
    <source>
        <strain evidence="12">subsp. malaccensis</strain>
    </source>
</reference>
<dbReference type="SUPFAM" id="SSF48403">
    <property type="entry name" value="Ankyrin repeat"/>
    <property type="match status" value="1"/>
</dbReference>
<evidence type="ECO:0000256" key="7">
    <source>
        <dbReference type="ARBA" id="ARBA00023043"/>
    </source>
</evidence>
<comment type="subcellular location">
    <subcellularLocation>
        <location evidence="1">Plastid</location>
        <location evidence="1">Chloroplast</location>
    </subcellularLocation>
</comment>
<dbReference type="Gene3D" id="1.25.40.20">
    <property type="entry name" value="Ankyrin repeat-containing domain"/>
    <property type="match status" value="1"/>
</dbReference>
<keyword evidence="6" id="KW-0809">Transit peptide</keyword>
<keyword evidence="5" id="KW-0653">Protein transport</keyword>
<evidence type="ECO:0000256" key="3">
    <source>
        <dbReference type="ARBA" id="ARBA00022528"/>
    </source>
</evidence>
<dbReference type="AlphaFoldDB" id="A0A804KQK3"/>
<comment type="function">
    <text evidence="8">Involved in the import of light-harvesting complex proteins (LHCP) and subsequent routing of these proteins to the chloroplast signal recognition particle (SRP) pathway.</text>
</comment>
<evidence type="ECO:0000256" key="2">
    <source>
        <dbReference type="ARBA" id="ARBA00022448"/>
    </source>
</evidence>
<evidence type="ECO:0000313" key="13">
    <source>
        <dbReference type="Proteomes" id="UP000012960"/>
    </source>
</evidence>
<evidence type="ECO:0000256" key="8">
    <source>
        <dbReference type="ARBA" id="ARBA00056210"/>
    </source>
</evidence>
<dbReference type="PANTHER" id="PTHR47317:SF1">
    <property type="entry name" value="PROTEIN LHCP TRANSLOCATION DEFECT"/>
    <property type="match status" value="1"/>
</dbReference>
<feature type="compositionally biased region" description="Basic and acidic residues" evidence="10">
    <location>
        <begin position="167"/>
        <end position="180"/>
    </location>
</feature>
<dbReference type="GO" id="GO:0090391">
    <property type="term" value="P:granum assembly"/>
    <property type="evidence" value="ECO:0000318"/>
    <property type="project" value="GO_Central"/>
</dbReference>
<evidence type="ECO:0000256" key="10">
    <source>
        <dbReference type="SAM" id="MobiDB-lite"/>
    </source>
</evidence>
<keyword evidence="2" id="KW-0813">Transport</keyword>
<dbReference type="EMBL" id="HG996474">
    <property type="protein sequence ID" value="CAG1836977.1"/>
    <property type="molecule type" value="Genomic_DNA"/>
</dbReference>
<feature type="region of interest" description="Disordered" evidence="10">
    <location>
        <begin position="88"/>
        <end position="119"/>
    </location>
</feature>
<dbReference type="Gramene" id="Ma09_t30790.1">
    <property type="protein sequence ID" value="Ma09_p30790.1"/>
    <property type="gene ID" value="Ma09_g30790"/>
</dbReference>
<dbReference type="FunFam" id="1.25.40.20:FF:000251">
    <property type="entry name" value="Protein LHCP TRANSLOCATION DEFECT"/>
    <property type="match status" value="1"/>
</dbReference>
<dbReference type="EnsemblPlants" id="Ma09_t30790.1">
    <property type="protein sequence ID" value="Ma09_p30790.1"/>
    <property type="gene ID" value="Ma09_g30790"/>
</dbReference>